<evidence type="ECO:0008006" key="4">
    <source>
        <dbReference type="Google" id="ProtNLM"/>
    </source>
</evidence>
<sequence length="75" mass="8498">MAHDPIEPDEIESPDDDTETGIVDVEAPEHDAVEQRAPLTEERDEPLTEVDPDRGSEGDLIEQARVVRIDEEDYR</sequence>
<name>A0A4Z1DF97_9ACTN</name>
<reference evidence="2 3" key="1">
    <citation type="submission" date="2019-04" db="EMBL/GenBank/DDBJ databases">
        <title>Streptomyces sp. nov. Bv016 isolated from bark of Buahinia variegata.</title>
        <authorList>
            <person name="Kanchanasin P."/>
            <person name="Tanasupawat S."/>
            <person name="Yuki M."/>
            <person name="Kudo T."/>
        </authorList>
    </citation>
    <scope>NUCLEOTIDE SEQUENCE [LARGE SCALE GENOMIC DNA]</scope>
    <source>
        <strain evidence="2 3">Bv016</strain>
    </source>
</reference>
<dbReference type="Proteomes" id="UP000298159">
    <property type="component" value="Unassembled WGS sequence"/>
</dbReference>
<accession>A0A4Z1DF97</accession>
<evidence type="ECO:0000256" key="1">
    <source>
        <dbReference type="SAM" id="MobiDB-lite"/>
    </source>
</evidence>
<dbReference type="GeneID" id="95446572"/>
<feature type="region of interest" description="Disordered" evidence="1">
    <location>
        <begin position="1"/>
        <end position="75"/>
    </location>
</feature>
<feature type="compositionally biased region" description="Acidic residues" evidence="1">
    <location>
        <begin position="7"/>
        <end position="19"/>
    </location>
</feature>
<proteinExistence type="predicted"/>
<comment type="caution">
    <text evidence="2">The sequence shown here is derived from an EMBL/GenBank/DDBJ whole genome shotgun (WGS) entry which is preliminary data.</text>
</comment>
<dbReference type="EMBL" id="SRRT01000001">
    <property type="protein sequence ID" value="TGN81504.1"/>
    <property type="molecule type" value="Genomic_DNA"/>
</dbReference>
<evidence type="ECO:0000313" key="3">
    <source>
        <dbReference type="Proteomes" id="UP000298159"/>
    </source>
</evidence>
<evidence type="ECO:0000313" key="2">
    <source>
        <dbReference type="EMBL" id="TGN81504.1"/>
    </source>
</evidence>
<feature type="compositionally biased region" description="Basic and acidic residues" evidence="1">
    <location>
        <begin position="65"/>
        <end position="75"/>
    </location>
</feature>
<dbReference type="RefSeq" id="WP_135784015.1">
    <property type="nucleotide sequence ID" value="NZ_SRRT01000001.1"/>
</dbReference>
<gene>
    <name evidence="2" type="ORF">E5083_03030</name>
</gene>
<organism evidence="2 3">
    <name type="scientific">Streptomyces bauhiniae</name>
    <dbReference type="NCBI Taxonomy" id="2340725"/>
    <lineage>
        <taxon>Bacteria</taxon>
        <taxon>Bacillati</taxon>
        <taxon>Actinomycetota</taxon>
        <taxon>Actinomycetes</taxon>
        <taxon>Kitasatosporales</taxon>
        <taxon>Streptomycetaceae</taxon>
        <taxon>Streptomyces</taxon>
    </lineage>
</organism>
<dbReference type="AlphaFoldDB" id="A0A4Z1DF97"/>
<protein>
    <recommendedName>
        <fullName evidence="4">DUF5709 domain-containing protein</fullName>
    </recommendedName>
</protein>
<keyword evidence="3" id="KW-1185">Reference proteome</keyword>